<feature type="domain" description="Carboxylesterase type B" evidence="1">
    <location>
        <begin position="4"/>
        <end position="436"/>
    </location>
</feature>
<evidence type="ECO:0000313" key="2">
    <source>
        <dbReference type="EMBL" id="KAF2176408.1"/>
    </source>
</evidence>
<evidence type="ECO:0000259" key="1">
    <source>
        <dbReference type="Pfam" id="PF00135"/>
    </source>
</evidence>
<dbReference type="OrthoDB" id="6846267at2759"/>
<dbReference type="Proteomes" id="UP000800200">
    <property type="component" value="Unassembled WGS sequence"/>
</dbReference>
<keyword evidence="2" id="KW-0378">Hydrolase</keyword>
<dbReference type="Gene3D" id="3.40.50.1820">
    <property type="entry name" value="alpha/beta hydrolase"/>
    <property type="match status" value="1"/>
</dbReference>
<accession>A0A6A6DD63</accession>
<dbReference type="PANTHER" id="PTHR11559">
    <property type="entry name" value="CARBOXYLESTERASE"/>
    <property type="match status" value="1"/>
</dbReference>
<protein>
    <submittedName>
        <fullName evidence="2">Alpha/beta-hydrolase</fullName>
    </submittedName>
</protein>
<dbReference type="InterPro" id="IPR002018">
    <property type="entry name" value="CarbesteraseB"/>
</dbReference>
<dbReference type="GO" id="GO:0016787">
    <property type="term" value="F:hydrolase activity"/>
    <property type="evidence" value="ECO:0007669"/>
    <property type="project" value="UniProtKB-KW"/>
</dbReference>
<gene>
    <name evidence="2" type="ORF">K469DRAFT_743012</name>
</gene>
<dbReference type="InterPro" id="IPR029058">
    <property type="entry name" value="AB_hydrolase_fold"/>
</dbReference>
<dbReference type="SUPFAM" id="SSF53474">
    <property type="entry name" value="alpha/beta-Hydrolases"/>
    <property type="match status" value="1"/>
</dbReference>
<dbReference type="Pfam" id="PF00135">
    <property type="entry name" value="COesterase"/>
    <property type="match status" value="1"/>
</dbReference>
<keyword evidence="3" id="KW-1185">Reference proteome</keyword>
<proteinExistence type="predicted"/>
<evidence type="ECO:0000313" key="3">
    <source>
        <dbReference type="Proteomes" id="UP000800200"/>
    </source>
</evidence>
<organism evidence="2 3">
    <name type="scientific">Zopfia rhizophila CBS 207.26</name>
    <dbReference type="NCBI Taxonomy" id="1314779"/>
    <lineage>
        <taxon>Eukaryota</taxon>
        <taxon>Fungi</taxon>
        <taxon>Dikarya</taxon>
        <taxon>Ascomycota</taxon>
        <taxon>Pezizomycotina</taxon>
        <taxon>Dothideomycetes</taxon>
        <taxon>Dothideomycetes incertae sedis</taxon>
        <taxon>Zopfiaceae</taxon>
        <taxon>Zopfia</taxon>
    </lineage>
</organism>
<dbReference type="EMBL" id="ML994710">
    <property type="protein sequence ID" value="KAF2176408.1"/>
    <property type="molecule type" value="Genomic_DNA"/>
</dbReference>
<name>A0A6A6DD63_9PEZI</name>
<reference evidence="2" key="1">
    <citation type="journal article" date="2020" name="Stud. Mycol.">
        <title>101 Dothideomycetes genomes: a test case for predicting lifestyles and emergence of pathogens.</title>
        <authorList>
            <person name="Haridas S."/>
            <person name="Albert R."/>
            <person name="Binder M."/>
            <person name="Bloem J."/>
            <person name="Labutti K."/>
            <person name="Salamov A."/>
            <person name="Andreopoulos B."/>
            <person name="Baker S."/>
            <person name="Barry K."/>
            <person name="Bills G."/>
            <person name="Bluhm B."/>
            <person name="Cannon C."/>
            <person name="Castanera R."/>
            <person name="Culley D."/>
            <person name="Daum C."/>
            <person name="Ezra D."/>
            <person name="Gonzalez J."/>
            <person name="Henrissat B."/>
            <person name="Kuo A."/>
            <person name="Liang C."/>
            <person name="Lipzen A."/>
            <person name="Lutzoni F."/>
            <person name="Magnuson J."/>
            <person name="Mondo S."/>
            <person name="Nolan M."/>
            <person name="Ohm R."/>
            <person name="Pangilinan J."/>
            <person name="Park H.-J."/>
            <person name="Ramirez L."/>
            <person name="Alfaro M."/>
            <person name="Sun H."/>
            <person name="Tritt A."/>
            <person name="Yoshinaga Y."/>
            <person name="Zwiers L.-H."/>
            <person name="Turgeon B."/>
            <person name="Goodwin S."/>
            <person name="Spatafora J."/>
            <person name="Crous P."/>
            <person name="Grigoriev I."/>
        </authorList>
    </citation>
    <scope>NUCLEOTIDE SEQUENCE</scope>
    <source>
        <strain evidence="2">CBS 207.26</strain>
    </source>
</reference>
<dbReference type="AlphaFoldDB" id="A0A6A6DD63"/>
<dbReference type="InterPro" id="IPR050309">
    <property type="entry name" value="Type-B_Carboxylest/Lipase"/>
</dbReference>
<sequence length="505" mass="55265">MQKTDFGEFRGKKGDGVVQYLGIKYGNLKDRLAVPEMVESYESEIIDATEPKCVAMDACEFEQNVLIQQSIDTPKSPQMSGREGLNLNITVPDTENQKALPVMVFIHGGGFLIGANWWPQYDPARFVKLSMETGSPVIAVNINYRLGVLGNLTSKELPAAGKFIHGFGGDPENVTAFGESAGAISTLNQLYCKEPLFKRAISMSGTLLMLKPLQPPTAEAAYFTVMKELGLENGSAEERIQKLDELVAKTPITAPLMPFLDGDVILTTLTFEKLLSNSDRLDLPVPGRQWCNDLMIGDAQLDGSVFMYMGLEARRAGIASAFCTSLANNLSNPAAVGTVLQAYNITPATSDDTAMQAILAFATDIAYYCPAIAYAQFWPGKTYYYQFNEPNPWDGPFKGSSTHMLDAAFLFQNYNEKLSVEAREVAVSLARDFIKFANGIAPWGYYDGDTGSVKTFGPGGTSVSGFVERNGWGNSRRDTLFRLKEEGKADLDELSLAWDKFLGGQ</sequence>